<dbReference type="Gene3D" id="3.40.930.10">
    <property type="entry name" value="Mannitol-specific EII, Chain A"/>
    <property type="match status" value="1"/>
</dbReference>
<dbReference type="Proteomes" id="UP000263232">
    <property type="component" value="Chromosome"/>
</dbReference>
<dbReference type="EMBL" id="CP023434">
    <property type="protein sequence ID" value="AXY25002.1"/>
    <property type="molecule type" value="Genomic_DNA"/>
</dbReference>
<dbReference type="GO" id="GO:0016301">
    <property type="term" value="F:kinase activity"/>
    <property type="evidence" value="ECO:0007669"/>
    <property type="project" value="UniProtKB-KW"/>
</dbReference>
<dbReference type="InterPro" id="IPR002178">
    <property type="entry name" value="PTS_EIIA_type-2_dom"/>
</dbReference>
<evidence type="ECO:0000256" key="9">
    <source>
        <dbReference type="ARBA" id="ARBA00041175"/>
    </source>
</evidence>
<accession>A0A347WIU5</accession>
<keyword evidence="5" id="KW-0808">Transferase</keyword>
<sequence>MMNVNSSKSYQMLGGNSMEQISTKLIALNQDAKNWEDALIIAGNILEVNGYITADYTHEMINAVHDLGPYIVIAPGIAFGHARPSNSVKRTGFSIVTLNKPVEFGNKENDPVSIIMALSAINSEDHLNTLQRLIEFLQVEKNISYLKQAKTEQDKETIIRLINNGGDKDA</sequence>
<dbReference type="KEGG" id="abae:CL176_02600"/>
<evidence type="ECO:0000313" key="13">
    <source>
        <dbReference type="Proteomes" id="UP000263232"/>
    </source>
</evidence>
<dbReference type="CDD" id="cd00211">
    <property type="entry name" value="PTS_IIA_fru"/>
    <property type="match status" value="1"/>
</dbReference>
<keyword evidence="13" id="KW-1185">Reference proteome</keyword>
<dbReference type="PANTHER" id="PTHR36203:SF1">
    <property type="entry name" value="ASCORBATE-SPECIFIC PTS SYSTEM EIIA COMPONENT"/>
    <property type="match status" value="1"/>
</dbReference>
<dbReference type="InterPro" id="IPR016152">
    <property type="entry name" value="PTrfase/Anion_transptr"/>
</dbReference>
<evidence type="ECO:0000259" key="11">
    <source>
        <dbReference type="PROSITE" id="PS51094"/>
    </source>
</evidence>
<evidence type="ECO:0000256" key="6">
    <source>
        <dbReference type="ARBA" id="ARBA00022683"/>
    </source>
</evidence>
<evidence type="ECO:0000256" key="1">
    <source>
        <dbReference type="ARBA" id="ARBA00004496"/>
    </source>
</evidence>
<keyword evidence="3" id="KW-0963">Cytoplasm</keyword>
<evidence type="ECO:0000256" key="4">
    <source>
        <dbReference type="ARBA" id="ARBA00022553"/>
    </source>
</evidence>
<organism evidence="12 13">
    <name type="scientific">Suicoccus acidiformans</name>
    <dbReference type="NCBI Taxonomy" id="2036206"/>
    <lineage>
        <taxon>Bacteria</taxon>
        <taxon>Bacillati</taxon>
        <taxon>Bacillota</taxon>
        <taxon>Bacilli</taxon>
        <taxon>Lactobacillales</taxon>
        <taxon>Aerococcaceae</taxon>
        <taxon>Suicoccus</taxon>
    </lineage>
</organism>
<comment type="function">
    <text evidence="8">The phosphoenolpyruvate-dependent sugar phosphotransferase system (sugar PTS), a major carbohydrate active transport system, catalyzes the phosphorylation of incoming sugar substrates concomitantly with their translocation across the cell membrane. The enzyme II UlaABC PTS system is involved in ascorbate transport.</text>
</comment>
<dbReference type="OrthoDB" id="369398at2"/>
<dbReference type="PROSITE" id="PS51094">
    <property type="entry name" value="PTS_EIIA_TYPE_2"/>
    <property type="match status" value="1"/>
</dbReference>
<proteinExistence type="predicted"/>
<gene>
    <name evidence="12" type="ORF">CL176_02600</name>
</gene>
<comment type="subcellular location">
    <subcellularLocation>
        <location evidence="1">Cytoplasm</location>
    </subcellularLocation>
</comment>
<keyword evidence="4" id="KW-0597">Phosphoprotein</keyword>
<evidence type="ECO:0000256" key="8">
    <source>
        <dbReference type="ARBA" id="ARBA00037387"/>
    </source>
</evidence>
<keyword evidence="7" id="KW-0418">Kinase</keyword>
<evidence type="ECO:0000256" key="5">
    <source>
        <dbReference type="ARBA" id="ARBA00022679"/>
    </source>
</evidence>
<dbReference type="InterPro" id="IPR051351">
    <property type="entry name" value="Ascorbate-PTS_EIIA_comp"/>
</dbReference>
<evidence type="ECO:0000256" key="10">
    <source>
        <dbReference type="ARBA" id="ARBA00042072"/>
    </source>
</evidence>
<evidence type="ECO:0000313" key="12">
    <source>
        <dbReference type="EMBL" id="AXY25002.1"/>
    </source>
</evidence>
<evidence type="ECO:0000256" key="7">
    <source>
        <dbReference type="ARBA" id="ARBA00022777"/>
    </source>
</evidence>
<evidence type="ECO:0000256" key="3">
    <source>
        <dbReference type="ARBA" id="ARBA00022490"/>
    </source>
</evidence>
<protein>
    <recommendedName>
        <fullName evidence="9">Ascorbate-specific PTS system EIIA component</fullName>
    </recommendedName>
    <alternativeName>
        <fullName evidence="10">Ascorbate-specific phosphotransferase enzyme IIA component</fullName>
    </alternativeName>
</protein>
<dbReference type="AlphaFoldDB" id="A0A347WIU5"/>
<name>A0A347WIU5_9LACT</name>
<dbReference type="GO" id="GO:0009401">
    <property type="term" value="P:phosphoenolpyruvate-dependent sugar phosphotransferase system"/>
    <property type="evidence" value="ECO:0007669"/>
    <property type="project" value="UniProtKB-KW"/>
</dbReference>
<dbReference type="Pfam" id="PF00359">
    <property type="entry name" value="PTS_EIIA_2"/>
    <property type="match status" value="1"/>
</dbReference>
<dbReference type="PANTHER" id="PTHR36203">
    <property type="entry name" value="ASCORBATE-SPECIFIC PTS SYSTEM EIIA COMPONENT"/>
    <property type="match status" value="1"/>
</dbReference>
<feature type="domain" description="PTS EIIA type-2" evidence="11">
    <location>
        <begin position="19"/>
        <end position="165"/>
    </location>
</feature>
<evidence type="ECO:0000256" key="2">
    <source>
        <dbReference type="ARBA" id="ARBA00022448"/>
    </source>
</evidence>
<dbReference type="GO" id="GO:0005737">
    <property type="term" value="C:cytoplasm"/>
    <property type="evidence" value="ECO:0007669"/>
    <property type="project" value="UniProtKB-SubCell"/>
</dbReference>
<reference evidence="12 13" key="1">
    <citation type="submission" date="2017-09" db="EMBL/GenBank/DDBJ databases">
        <title>Complete genome sequence of Oxytococcus suis strain ZY16052.</title>
        <authorList>
            <person name="Li F."/>
        </authorList>
    </citation>
    <scope>NUCLEOTIDE SEQUENCE [LARGE SCALE GENOMIC DNA]</scope>
    <source>
        <strain evidence="12 13">ZY16052</strain>
    </source>
</reference>
<dbReference type="SUPFAM" id="SSF55804">
    <property type="entry name" value="Phoshotransferase/anion transport protein"/>
    <property type="match status" value="1"/>
</dbReference>
<keyword evidence="2" id="KW-0813">Transport</keyword>
<keyword evidence="6" id="KW-0598">Phosphotransferase system</keyword>